<dbReference type="EC" id="2.3.1.12" evidence="3"/>
<dbReference type="FunFam" id="2.40.50.100:FF:000010">
    <property type="entry name" value="Acetyltransferase component of pyruvate dehydrogenase complex"/>
    <property type="match status" value="1"/>
</dbReference>
<gene>
    <name evidence="13" type="ORF">MCUN1_000379</name>
</gene>
<evidence type="ECO:0000256" key="8">
    <source>
        <dbReference type="ARBA" id="ARBA00026242"/>
    </source>
</evidence>
<dbReference type="EMBL" id="CP119877">
    <property type="protein sequence ID" value="WFD33566.1"/>
    <property type="molecule type" value="Genomic_DNA"/>
</dbReference>
<protein>
    <recommendedName>
        <fullName evidence="8">Dihydrolipoyllysine-residue acetyltransferase component of pyruvate dehydrogenase complex, mitochondrial</fullName>
        <ecNumber evidence="3">2.3.1.12</ecNumber>
    </recommendedName>
</protein>
<dbReference type="SUPFAM" id="SSF47005">
    <property type="entry name" value="Peripheral subunit-binding domain of 2-oxo acid dehydrogenase complex"/>
    <property type="match status" value="1"/>
</dbReference>
<evidence type="ECO:0000256" key="2">
    <source>
        <dbReference type="ARBA" id="ARBA00007317"/>
    </source>
</evidence>
<dbReference type="Proteomes" id="UP001219933">
    <property type="component" value="Chromosome 1"/>
</dbReference>
<feature type="compositionally biased region" description="Basic and acidic residues" evidence="9">
    <location>
        <begin position="152"/>
        <end position="169"/>
    </location>
</feature>
<keyword evidence="6" id="KW-0809">Transit peptide</keyword>
<evidence type="ECO:0000256" key="6">
    <source>
        <dbReference type="ARBA" id="ARBA00022946"/>
    </source>
</evidence>
<dbReference type="InterPro" id="IPR003016">
    <property type="entry name" value="2-oxoA_DH_lipoyl-BS"/>
</dbReference>
<dbReference type="NCBIfam" id="TIGR01349">
    <property type="entry name" value="PDHac_trf_mito"/>
    <property type="match status" value="1"/>
</dbReference>
<dbReference type="Pfam" id="PF00198">
    <property type="entry name" value="2-oxoacid_dh"/>
    <property type="match status" value="1"/>
</dbReference>
<evidence type="ECO:0000256" key="3">
    <source>
        <dbReference type="ARBA" id="ARBA00013114"/>
    </source>
</evidence>
<organism evidence="13 14">
    <name type="scientific">Malassezia cuniculi</name>
    <dbReference type="NCBI Taxonomy" id="948313"/>
    <lineage>
        <taxon>Eukaryota</taxon>
        <taxon>Fungi</taxon>
        <taxon>Dikarya</taxon>
        <taxon>Basidiomycota</taxon>
        <taxon>Ustilaginomycotina</taxon>
        <taxon>Malasseziomycetes</taxon>
        <taxon>Malasseziales</taxon>
        <taxon>Malasseziaceae</taxon>
        <taxon>Malassezia</taxon>
    </lineage>
</organism>
<dbReference type="GO" id="GO:0045254">
    <property type="term" value="C:pyruvate dehydrogenase complex"/>
    <property type="evidence" value="ECO:0007669"/>
    <property type="project" value="InterPro"/>
</dbReference>
<dbReference type="Gene3D" id="3.30.559.10">
    <property type="entry name" value="Chloramphenicol acetyltransferase-like domain"/>
    <property type="match status" value="1"/>
</dbReference>
<dbReference type="SUPFAM" id="SSF51230">
    <property type="entry name" value="Single hybrid motif"/>
    <property type="match status" value="1"/>
</dbReference>
<dbReference type="InterPro" id="IPR023213">
    <property type="entry name" value="CAT-like_dom_sf"/>
</dbReference>
<dbReference type="Pfam" id="PF00364">
    <property type="entry name" value="Biotin_lipoyl"/>
    <property type="match status" value="1"/>
</dbReference>
<comment type="cofactor">
    <cofactor evidence="1">
        <name>(R)-lipoate</name>
        <dbReference type="ChEBI" id="CHEBI:83088"/>
    </cofactor>
</comment>
<name>A0AAF0ES81_9BASI</name>
<feature type="domain" description="Lipoyl-binding" evidence="11">
    <location>
        <begin position="38"/>
        <end position="110"/>
    </location>
</feature>
<dbReference type="InterPro" id="IPR001078">
    <property type="entry name" value="2-oxoacid_DH_actylTfrase"/>
</dbReference>
<evidence type="ECO:0000313" key="13">
    <source>
        <dbReference type="EMBL" id="WFD33566.1"/>
    </source>
</evidence>
<dbReference type="SUPFAM" id="SSF52777">
    <property type="entry name" value="CoA-dependent acyltransferases"/>
    <property type="match status" value="1"/>
</dbReference>
<evidence type="ECO:0000256" key="7">
    <source>
        <dbReference type="ARBA" id="ARBA00023315"/>
    </source>
</evidence>
<dbReference type="Pfam" id="PF02817">
    <property type="entry name" value="E3_binding"/>
    <property type="match status" value="1"/>
</dbReference>
<feature type="domain" description="Peripheral subunit-binding (PSBD)" evidence="12">
    <location>
        <begin position="178"/>
        <end position="212"/>
    </location>
</feature>
<evidence type="ECO:0000259" key="11">
    <source>
        <dbReference type="Pfam" id="PF00364"/>
    </source>
</evidence>
<keyword evidence="7 13" id="KW-0012">Acyltransferase</keyword>
<dbReference type="InterPro" id="IPR036625">
    <property type="entry name" value="E3-bd_dom_sf"/>
</dbReference>
<accession>A0AAF0ES81</accession>
<dbReference type="PROSITE" id="PS00189">
    <property type="entry name" value="LIPOYL"/>
    <property type="match status" value="1"/>
</dbReference>
<reference evidence="13" key="1">
    <citation type="submission" date="2023-03" db="EMBL/GenBank/DDBJ databases">
        <title>Mating type loci evolution in Malassezia.</title>
        <authorList>
            <person name="Coelho M.A."/>
        </authorList>
    </citation>
    <scope>NUCLEOTIDE SEQUENCE</scope>
    <source>
        <strain evidence="13">CBS 11721</strain>
    </source>
</reference>
<dbReference type="InterPro" id="IPR011053">
    <property type="entry name" value="Single_hybrid_motif"/>
</dbReference>
<evidence type="ECO:0000313" key="14">
    <source>
        <dbReference type="Proteomes" id="UP001219933"/>
    </source>
</evidence>
<dbReference type="InterPro" id="IPR045257">
    <property type="entry name" value="E2/Pdx1"/>
</dbReference>
<evidence type="ECO:0000259" key="12">
    <source>
        <dbReference type="Pfam" id="PF02817"/>
    </source>
</evidence>
<dbReference type="Gene3D" id="4.10.320.10">
    <property type="entry name" value="E3-binding domain"/>
    <property type="match status" value="1"/>
</dbReference>
<dbReference type="GO" id="GO:0006086">
    <property type="term" value="P:pyruvate decarboxylation to acetyl-CoA"/>
    <property type="evidence" value="ECO:0007669"/>
    <property type="project" value="InterPro"/>
</dbReference>
<keyword evidence="14" id="KW-1185">Reference proteome</keyword>
<proteinExistence type="inferred from homology"/>
<dbReference type="CDD" id="cd06849">
    <property type="entry name" value="lipoyl_domain"/>
    <property type="match status" value="1"/>
</dbReference>
<dbReference type="AlphaFoldDB" id="A0AAF0ES81"/>
<feature type="domain" description="2-oxoacid dehydrogenase acyltransferase catalytic" evidence="10">
    <location>
        <begin position="239"/>
        <end position="476"/>
    </location>
</feature>
<evidence type="ECO:0000256" key="1">
    <source>
        <dbReference type="ARBA" id="ARBA00001938"/>
    </source>
</evidence>
<dbReference type="InterPro" id="IPR000089">
    <property type="entry name" value="Biotin_lipoyl"/>
</dbReference>
<dbReference type="InterPro" id="IPR004167">
    <property type="entry name" value="PSBD"/>
</dbReference>
<evidence type="ECO:0000259" key="10">
    <source>
        <dbReference type="Pfam" id="PF00198"/>
    </source>
</evidence>
<dbReference type="Gene3D" id="2.40.50.100">
    <property type="match status" value="1"/>
</dbReference>
<dbReference type="PANTHER" id="PTHR23151">
    <property type="entry name" value="DIHYDROLIPOAMIDE ACETYL/SUCCINYL-TRANSFERASE-RELATED"/>
    <property type="match status" value="1"/>
</dbReference>
<evidence type="ECO:0000256" key="9">
    <source>
        <dbReference type="SAM" id="MobiDB-lite"/>
    </source>
</evidence>
<dbReference type="InterPro" id="IPR006257">
    <property type="entry name" value="LAT1"/>
</dbReference>
<dbReference type="FunFam" id="3.30.559.10:FF:000003">
    <property type="entry name" value="Acetyltransferase component of pyruvate dehydrogenase complex"/>
    <property type="match status" value="1"/>
</dbReference>
<comment type="similarity">
    <text evidence="2">Belongs to the 2-oxoacid dehydrogenase family.</text>
</comment>
<feature type="region of interest" description="Disordered" evidence="9">
    <location>
        <begin position="123"/>
        <end position="177"/>
    </location>
</feature>
<evidence type="ECO:0000256" key="5">
    <source>
        <dbReference type="ARBA" id="ARBA00022823"/>
    </source>
</evidence>
<dbReference type="PANTHER" id="PTHR23151:SF90">
    <property type="entry name" value="DIHYDROLIPOYLLYSINE-RESIDUE ACETYLTRANSFERASE COMPONENT OF PYRUVATE DEHYDROGENASE COMPLEX, MITOCHONDRIAL-RELATED"/>
    <property type="match status" value="1"/>
</dbReference>
<keyword evidence="5" id="KW-0450">Lipoyl</keyword>
<keyword evidence="4 13" id="KW-0808">Transferase</keyword>
<evidence type="ECO:0000256" key="4">
    <source>
        <dbReference type="ARBA" id="ARBA00022679"/>
    </source>
</evidence>
<sequence>MLLSRVSGNLRTALRSGAAAASLRAQLHNTSRVQELYKFTMPAMSPTMDEGGIASWKKNVGDSFSAGDVLLEIETDKATMEVEAQNDGVLAKIIRGPGSKNVPVNSTIAIMAEEGDDLSGADALAESAAKEEQASGSASKEAESAPEPAPAPKEKPAEKPAKAAPKKETPSGPIKQIAATPIARRIALERGIPLLQIKGSGPDGRIIKEDVEKYVPSAPAAGASASGSAPAAAATAAATYTDVPVSNMRRTIARRLTESKQTVPDYYVTVEVDMGKVTQLREVFNRAAVEAAGGDKEKAKAAKLSVGDFITKASAIALRQVPEINSAWHGEFIREHHVQDISIAVATPSGLITPIVRNAGTSGLAEISAVTKELARKARDGKLQPAEYQGGTFTISNMGMMGVSHFTAIINPPQSCILAIGATQTRIVPDDSEQGWRKALIMQATISADHRVADGATAARWMQAFKQALENPLSFML</sequence>
<dbReference type="GO" id="GO:0004742">
    <property type="term" value="F:dihydrolipoyllysine-residue acetyltransferase activity"/>
    <property type="evidence" value="ECO:0007669"/>
    <property type="project" value="UniProtKB-EC"/>
</dbReference>